<dbReference type="Proteomes" id="UP000232003">
    <property type="component" value="Plasmid pNFSY07"/>
</dbReference>
<accession>A0A2K8T854</accession>
<organism evidence="1 2">
    <name type="scientific">Nostoc flagelliforme CCNUN1</name>
    <dbReference type="NCBI Taxonomy" id="2038116"/>
    <lineage>
        <taxon>Bacteria</taxon>
        <taxon>Bacillati</taxon>
        <taxon>Cyanobacteriota</taxon>
        <taxon>Cyanophyceae</taxon>
        <taxon>Nostocales</taxon>
        <taxon>Nostocaceae</taxon>
        <taxon>Nostoc</taxon>
    </lineage>
</organism>
<name>A0A2K8T854_9NOSO</name>
<proteinExistence type="predicted"/>
<keyword evidence="2" id="KW-1185">Reference proteome</keyword>
<keyword evidence="1" id="KW-0614">Plasmid</keyword>
<dbReference type="AlphaFoldDB" id="A0A2K8T854"/>
<evidence type="ECO:0000313" key="1">
    <source>
        <dbReference type="EMBL" id="AUB43841.1"/>
    </source>
</evidence>
<sequence>MVGELTLKAKQLERLGVKPRTRLSPLLQIQLHLLASEN</sequence>
<reference evidence="1 2" key="1">
    <citation type="submission" date="2017-11" db="EMBL/GenBank/DDBJ databases">
        <title>Complete genome of a free-living desiccation-tolerant cyanobacterium and its photosynthetic adaptation to extreme terrestrial habitat.</title>
        <authorList>
            <person name="Shang J."/>
        </authorList>
    </citation>
    <scope>NUCLEOTIDE SEQUENCE [LARGE SCALE GENOMIC DNA]</scope>
    <source>
        <strain evidence="1 2">CCNUN1</strain>
        <plasmid evidence="2">pnfsy07</plasmid>
    </source>
</reference>
<dbReference type="EMBL" id="CP024792">
    <property type="protein sequence ID" value="AUB43841.1"/>
    <property type="molecule type" value="Genomic_DNA"/>
</dbReference>
<dbReference type="KEGG" id="nfl:COO91_10038"/>
<gene>
    <name evidence="1" type="ORF">COO91_10038</name>
</gene>
<evidence type="ECO:0000313" key="2">
    <source>
        <dbReference type="Proteomes" id="UP000232003"/>
    </source>
</evidence>
<protein>
    <submittedName>
        <fullName evidence="1">Uncharacterized protein</fullName>
    </submittedName>
</protein>
<geneLocation type="plasmid" evidence="2">
    <name>pnfsy07</name>
</geneLocation>